<gene>
    <name evidence="1" type="ORF">SELMODRAFT_418128</name>
</gene>
<sequence length="201" mass="23000">MPVLEDDTEQDFSYRHGQTRLQVRWFWVHILHTNVGERGRHHLHTFDSSTNTWEVMAWVARDVPPTGGHAMFPKPEELAGFTYCHAFPFRSGLRIMVVALCCIDNTALPSGRMDDLGLVLLEVNHESGLLKAISGMVVKQIDGIRGSNPDYHPQWVVVGGNLLVFLDDFYFLRPVAFDMRRRVWPEFPRSYGCVQPCCLSQ</sequence>
<reference evidence="1 2" key="1">
    <citation type="journal article" date="2011" name="Science">
        <title>The Selaginella genome identifies genetic changes associated with the evolution of vascular plants.</title>
        <authorList>
            <person name="Banks J.A."/>
            <person name="Nishiyama T."/>
            <person name="Hasebe M."/>
            <person name="Bowman J.L."/>
            <person name="Gribskov M."/>
            <person name="dePamphilis C."/>
            <person name="Albert V.A."/>
            <person name="Aono N."/>
            <person name="Aoyama T."/>
            <person name="Ambrose B.A."/>
            <person name="Ashton N.W."/>
            <person name="Axtell M.J."/>
            <person name="Barker E."/>
            <person name="Barker M.S."/>
            <person name="Bennetzen J.L."/>
            <person name="Bonawitz N.D."/>
            <person name="Chapple C."/>
            <person name="Cheng C."/>
            <person name="Correa L.G."/>
            <person name="Dacre M."/>
            <person name="DeBarry J."/>
            <person name="Dreyer I."/>
            <person name="Elias M."/>
            <person name="Engstrom E.M."/>
            <person name="Estelle M."/>
            <person name="Feng L."/>
            <person name="Finet C."/>
            <person name="Floyd S.K."/>
            <person name="Frommer W.B."/>
            <person name="Fujita T."/>
            <person name="Gramzow L."/>
            <person name="Gutensohn M."/>
            <person name="Harholt J."/>
            <person name="Hattori M."/>
            <person name="Heyl A."/>
            <person name="Hirai T."/>
            <person name="Hiwatashi Y."/>
            <person name="Ishikawa M."/>
            <person name="Iwata M."/>
            <person name="Karol K.G."/>
            <person name="Koehler B."/>
            <person name="Kolukisaoglu U."/>
            <person name="Kubo M."/>
            <person name="Kurata T."/>
            <person name="Lalonde S."/>
            <person name="Li K."/>
            <person name="Li Y."/>
            <person name="Litt A."/>
            <person name="Lyons E."/>
            <person name="Manning G."/>
            <person name="Maruyama T."/>
            <person name="Michael T.P."/>
            <person name="Mikami K."/>
            <person name="Miyazaki S."/>
            <person name="Morinaga S."/>
            <person name="Murata T."/>
            <person name="Mueller-Roeber B."/>
            <person name="Nelson D.R."/>
            <person name="Obara M."/>
            <person name="Oguri Y."/>
            <person name="Olmstead R.G."/>
            <person name="Onodera N."/>
            <person name="Petersen B.L."/>
            <person name="Pils B."/>
            <person name="Prigge M."/>
            <person name="Rensing S.A."/>
            <person name="Riano-Pachon D.M."/>
            <person name="Roberts A.W."/>
            <person name="Sato Y."/>
            <person name="Scheller H.V."/>
            <person name="Schulz B."/>
            <person name="Schulz C."/>
            <person name="Shakirov E.V."/>
            <person name="Shibagaki N."/>
            <person name="Shinohara N."/>
            <person name="Shippen D.E."/>
            <person name="Soerensen I."/>
            <person name="Sotooka R."/>
            <person name="Sugimoto N."/>
            <person name="Sugita M."/>
            <person name="Sumikawa N."/>
            <person name="Tanurdzic M."/>
            <person name="Theissen G."/>
            <person name="Ulvskov P."/>
            <person name="Wakazuki S."/>
            <person name="Weng J.K."/>
            <person name="Willats W.W."/>
            <person name="Wipf D."/>
            <person name="Wolf P.G."/>
            <person name="Yang L."/>
            <person name="Zimmer A.D."/>
            <person name="Zhu Q."/>
            <person name="Mitros T."/>
            <person name="Hellsten U."/>
            <person name="Loque D."/>
            <person name="Otillar R."/>
            <person name="Salamov A."/>
            <person name="Schmutz J."/>
            <person name="Shapiro H."/>
            <person name="Lindquist E."/>
            <person name="Lucas S."/>
            <person name="Rokhsar D."/>
            <person name="Grigoriev I.V."/>
        </authorList>
    </citation>
    <scope>NUCLEOTIDE SEQUENCE [LARGE SCALE GENOMIC DNA]</scope>
</reference>
<dbReference type="KEGG" id="smo:SELMODRAFT_418128"/>
<dbReference type="AlphaFoldDB" id="D8S4S2"/>
<keyword evidence="2" id="KW-1185">Reference proteome</keyword>
<proteinExistence type="predicted"/>
<dbReference type="Gramene" id="EFJ20317">
    <property type="protein sequence ID" value="EFJ20317"/>
    <property type="gene ID" value="SELMODRAFT_418128"/>
</dbReference>
<dbReference type="EMBL" id="GL377602">
    <property type="protein sequence ID" value="EFJ20317.1"/>
    <property type="molecule type" value="Genomic_DNA"/>
</dbReference>
<protein>
    <submittedName>
        <fullName evidence="1">Uncharacterized protein</fullName>
    </submittedName>
</protein>
<dbReference type="Proteomes" id="UP000001514">
    <property type="component" value="Unassembled WGS sequence"/>
</dbReference>
<organism evidence="2">
    <name type="scientific">Selaginella moellendorffii</name>
    <name type="common">Spikemoss</name>
    <dbReference type="NCBI Taxonomy" id="88036"/>
    <lineage>
        <taxon>Eukaryota</taxon>
        <taxon>Viridiplantae</taxon>
        <taxon>Streptophyta</taxon>
        <taxon>Embryophyta</taxon>
        <taxon>Tracheophyta</taxon>
        <taxon>Lycopodiopsida</taxon>
        <taxon>Selaginellales</taxon>
        <taxon>Selaginellaceae</taxon>
        <taxon>Selaginella</taxon>
    </lineage>
</organism>
<evidence type="ECO:0000313" key="1">
    <source>
        <dbReference type="EMBL" id="EFJ20317.1"/>
    </source>
</evidence>
<name>D8S4S2_SELML</name>
<evidence type="ECO:0000313" key="2">
    <source>
        <dbReference type="Proteomes" id="UP000001514"/>
    </source>
</evidence>
<dbReference type="HOGENOM" id="CLU_1274142_0_0_1"/>
<accession>D8S4S2</accession>
<dbReference type="InParanoid" id="D8S4S2"/>